<organism evidence="15 16">
    <name type="scientific">Xenorhabdus littoralis</name>
    <dbReference type="NCBI Taxonomy" id="2582835"/>
    <lineage>
        <taxon>Bacteria</taxon>
        <taxon>Pseudomonadati</taxon>
        <taxon>Pseudomonadota</taxon>
        <taxon>Gammaproteobacteria</taxon>
        <taxon>Enterobacterales</taxon>
        <taxon>Morganellaceae</taxon>
        <taxon>Xenorhabdus</taxon>
    </lineage>
</organism>
<comment type="similarity">
    <text evidence="3">In the N-terminal section; belongs to the glycosyltransferase 51 family.</text>
</comment>
<dbReference type="SUPFAM" id="SSF56601">
    <property type="entry name" value="beta-lactamase/transpeptidase-like"/>
    <property type="match status" value="1"/>
</dbReference>
<evidence type="ECO:0000256" key="6">
    <source>
        <dbReference type="ARBA" id="ARBA00022676"/>
    </source>
</evidence>
<feature type="domain" description="Glycosyl transferase family 51" evidence="13">
    <location>
        <begin position="58"/>
        <end position="224"/>
    </location>
</feature>
<dbReference type="InterPro" id="IPR009647">
    <property type="entry name" value="PBP_C"/>
</dbReference>
<evidence type="ECO:0000259" key="13">
    <source>
        <dbReference type="Pfam" id="PF00912"/>
    </source>
</evidence>
<comment type="similarity">
    <text evidence="2">In the C-terminal section; belongs to the transpeptidase family.</text>
</comment>
<evidence type="ECO:0000256" key="2">
    <source>
        <dbReference type="ARBA" id="ARBA00007090"/>
    </source>
</evidence>
<evidence type="ECO:0000256" key="9">
    <source>
        <dbReference type="ARBA" id="ARBA00023268"/>
    </source>
</evidence>
<keyword evidence="4" id="KW-0121">Carboxypeptidase</keyword>
<evidence type="ECO:0000256" key="11">
    <source>
        <dbReference type="ARBA" id="ARBA00049902"/>
    </source>
</evidence>
<dbReference type="Pfam" id="PF06832">
    <property type="entry name" value="BiPBP_C"/>
    <property type="match status" value="1"/>
</dbReference>
<keyword evidence="5" id="KW-0645">Protease</keyword>
<dbReference type="Pfam" id="PF00905">
    <property type="entry name" value="Transpeptidase"/>
    <property type="match status" value="1"/>
</dbReference>
<proteinExistence type="inferred from homology"/>
<dbReference type="GO" id="GO:0016757">
    <property type="term" value="F:glycosyltransferase activity"/>
    <property type="evidence" value="ECO:0007669"/>
    <property type="project" value="UniProtKB-KW"/>
</dbReference>
<dbReference type="Gene3D" id="1.10.3810.10">
    <property type="entry name" value="Biosynthetic peptidoglycan transglycosylase-like"/>
    <property type="match status" value="1"/>
</dbReference>
<feature type="domain" description="Penicillin-binding protein transpeptidase" evidence="12">
    <location>
        <begin position="305"/>
        <end position="523"/>
    </location>
</feature>
<evidence type="ECO:0000259" key="14">
    <source>
        <dbReference type="Pfam" id="PF06832"/>
    </source>
</evidence>
<dbReference type="InterPro" id="IPR012338">
    <property type="entry name" value="Beta-lactam/transpept-like"/>
</dbReference>
<dbReference type="RefSeq" id="WP_319926524.1">
    <property type="nucleotide sequence ID" value="NZ_VCDP01000039.1"/>
</dbReference>
<dbReference type="PANTHER" id="PTHR32282">
    <property type="entry name" value="BINDING PROTEIN TRANSPEPTIDASE, PUTATIVE-RELATED"/>
    <property type="match status" value="1"/>
</dbReference>
<dbReference type="InterPro" id="IPR011815">
    <property type="entry name" value="PBP_1c"/>
</dbReference>
<evidence type="ECO:0000256" key="7">
    <source>
        <dbReference type="ARBA" id="ARBA00022679"/>
    </source>
</evidence>
<evidence type="ECO:0000256" key="3">
    <source>
        <dbReference type="ARBA" id="ARBA00007739"/>
    </source>
</evidence>
<dbReference type="InterPro" id="IPR050396">
    <property type="entry name" value="Glycosyltr_51/Transpeptidase"/>
</dbReference>
<evidence type="ECO:0000313" key="16">
    <source>
        <dbReference type="Proteomes" id="UP001271640"/>
    </source>
</evidence>
<dbReference type="Pfam" id="PF00912">
    <property type="entry name" value="Transgly"/>
    <property type="match status" value="1"/>
</dbReference>
<evidence type="ECO:0000256" key="1">
    <source>
        <dbReference type="ARBA" id="ARBA00004752"/>
    </source>
</evidence>
<name>A0ABU4SMC0_9GAMM</name>
<evidence type="ECO:0000256" key="4">
    <source>
        <dbReference type="ARBA" id="ARBA00022645"/>
    </source>
</evidence>
<evidence type="ECO:0000256" key="10">
    <source>
        <dbReference type="ARBA" id="ARBA00044770"/>
    </source>
</evidence>
<accession>A0ABU4SMC0</accession>
<evidence type="ECO:0000256" key="8">
    <source>
        <dbReference type="ARBA" id="ARBA00022801"/>
    </source>
</evidence>
<comment type="catalytic activity">
    <reaction evidence="11">
        <text>[GlcNAc-(1-&gt;4)-Mur2Ac(oyl-L-Ala-gamma-D-Glu-L-Lys-D-Ala-D-Ala)](n)-di-trans,octa-cis-undecaprenyl diphosphate + beta-D-GlcNAc-(1-&gt;4)-Mur2Ac(oyl-L-Ala-gamma-D-Glu-L-Lys-D-Ala-D-Ala)-di-trans,octa-cis-undecaprenyl diphosphate = [GlcNAc-(1-&gt;4)-Mur2Ac(oyl-L-Ala-gamma-D-Glu-L-Lys-D-Ala-D-Ala)](n+1)-di-trans,octa-cis-undecaprenyl diphosphate + di-trans,octa-cis-undecaprenyl diphosphate + H(+)</text>
        <dbReference type="Rhea" id="RHEA:23708"/>
        <dbReference type="Rhea" id="RHEA-COMP:9602"/>
        <dbReference type="Rhea" id="RHEA-COMP:9603"/>
        <dbReference type="ChEBI" id="CHEBI:15378"/>
        <dbReference type="ChEBI" id="CHEBI:58405"/>
        <dbReference type="ChEBI" id="CHEBI:60033"/>
        <dbReference type="ChEBI" id="CHEBI:78435"/>
        <dbReference type="EC" id="2.4.99.28"/>
    </reaction>
</comment>
<keyword evidence="8" id="KW-0378">Hydrolase</keyword>
<dbReference type="InterPro" id="IPR001264">
    <property type="entry name" value="Glyco_trans_51"/>
</dbReference>
<comment type="caution">
    <text evidence="15">The sequence shown here is derived from an EMBL/GenBank/DDBJ whole genome shotgun (WGS) entry which is preliminary data.</text>
</comment>
<dbReference type="EC" id="2.4.99.28" evidence="10"/>
<sequence length="792" mass="88949">MRRLSFRIYLLIVAILLTFPAMMWLADKIWPLPMHNVKMARVVVGADGSPLWRFADNEGVWRYPITLDQVSPEYLQALLTYEDRWFYRHPGINPVSLLRAAWQDIRAGKIVSGGSTLSMQVARLIDPHSRTFSGKFKQIWRTLQLEWHYSKDEILEMYLNRAPFGGTLQGIGAASWAYLGKSPSELSSGEAALLTVLPQAPSRLRPDRYPERAQAARDKVLERLEQYNVWSAKKVADIKEENLWLAPRQVPHLAPLLARRMANEYHQEVHQEVIQTTIDTGLQRQLEDMALNWKYQLAAKTSIGILVVDHTDMAVKAYIGSADFQDDSRFGHVDMIGAWRSPGSTLKPFLYAMALDDGLIHGESLLQDVPRRFDDYRPGNFDSGFNGPVSASEALVRSLNLPAVQLLEAYGSKRFTANLHNVGTRLRFPLGSEPNLSLILGGTATRMDELVAAYSAFARQGKVSPLRFTPGQKVRDRQLFSAGAAWIVRRIMAGEERPQPDNILPAEVPLAWKTGTSYGYRDAWAIGLNARYTIGVWIGRPDGTPVVGQFGYATAIPIMNQINGLLMGNLRHGSMRIPVDPRPSSVSQATICWPSGTMSFQENRSQENRSQENHFQENNNCRQHRLSWILDNTIPPTLPAAGQEGISGINERIWLDNNGLRVAPDCLDAKPETVSLWPIALEAWLPAKERRANRLPPINQQCPPMKMDEAPLLIIGVREGDVLKRIPGKKTLDLRLATQGGSGQQWWFLNGELIVVTKNNQSWIHALSQPGKYQLTVLDLSGQISSINFLLR</sequence>
<dbReference type="InterPro" id="IPR001460">
    <property type="entry name" value="PCN-bd_Tpept"/>
</dbReference>
<evidence type="ECO:0000259" key="12">
    <source>
        <dbReference type="Pfam" id="PF00905"/>
    </source>
</evidence>
<dbReference type="InterPro" id="IPR036950">
    <property type="entry name" value="PBP_transglycosylase"/>
</dbReference>
<gene>
    <name evidence="15" type="primary">pbpC</name>
    <name evidence="15" type="ORF">FE394_11450</name>
</gene>
<dbReference type="SUPFAM" id="SSF53955">
    <property type="entry name" value="Lysozyme-like"/>
    <property type="match status" value="1"/>
</dbReference>
<reference evidence="16" key="1">
    <citation type="journal article" date="2024" name="Toxins">
        <title>Genome Sequence Analysis of Native Xenorhabdus Strains Isolated from Entomopathogenic Nematodes in Argentina.</title>
        <authorList>
            <person name="Palma L."/>
            <person name="Frizzo L."/>
            <person name="Kaiser S."/>
            <person name="Berry C."/>
            <person name="Caballero P."/>
            <person name="Bode H.B."/>
            <person name="Del Valle E.E."/>
        </authorList>
    </citation>
    <scope>NUCLEOTIDE SEQUENCE [LARGE SCALE GENOMIC DNA]</scope>
    <source>
        <strain evidence="16">Reich</strain>
    </source>
</reference>
<dbReference type="InterPro" id="IPR023346">
    <property type="entry name" value="Lysozyme-like_dom_sf"/>
</dbReference>
<dbReference type="NCBIfam" id="TIGR02073">
    <property type="entry name" value="PBP_1c"/>
    <property type="match status" value="1"/>
</dbReference>
<evidence type="ECO:0000256" key="5">
    <source>
        <dbReference type="ARBA" id="ARBA00022670"/>
    </source>
</evidence>
<protein>
    <recommendedName>
        <fullName evidence="10">peptidoglycan glycosyltransferase</fullName>
        <ecNumber evidence="10">2.4.99.28</ecNumber>
    </recommendedName>
</protein>
<keyword evidence="6 15" id="KW-0328">Glycosyltransferase</keyword>
<dbReference type="EMBL" id="VCDP01000039">
    <property type="protein sequence ID" value="MDX7999807.1"/>
    <property type="molecule type" value="Genomic_DNA"/>
</dbReference>
<keyword evidence="7 15" id="KW-0808">Transferase</keyword>
<dbReference type="Proteomes" id="UP001271640">
    <property type="component" value="Unassembled WGS sequence"/>
</dbReference>
<dbReference type="NCBIfam" id="NF008414">
    <property type="entry name" value="PRK11240.1"/>
    <property type="match status" value="1"/>
</dbReference>
<dbReference type="Gene3D" id="3.40.710.10">
    <property type="entry name" value="DD-peptidase/beta-lactamase superfamily"/>
    <property type="match status" value="1"/>
</dbReference>
<feature type="domain" description="Penicillin-binding C-terminal" evidence="14">
    <location>
        <begin position="708"/>
        <end position="789"/>
    </location>
</feature>
<keyword evidence="16" id="KW-1185">Reference proteome</keyword>
<dbReference type="PANTHER" id="PTHR32282:SF15">
    <property type="entry name" value="PENICILLIN-BINDING PROTEIN 1C"/>
    <property type="match status" value="1"/>
</dbReference>
<keyword evidence="9" id="KW-0511">Multifunctional enzyme</keyword>
<evidence type="ECO:0000313" key="15">
    <source>
        <dbReference type="EMBL" id="MDX7999807.1"/>
    </source>
</evidence>
<comment type="pathway">
    <text evidence="1">Cell wall biogenesis; peptidoglycan biosynthesis.</text>
</comment>